<dbReference type="InterPro" id="IPR036890">
    <property type="entry name" value="HATPase_C_sf"/>
</dbReference>
<dbReference type="STRING" id="698762.SAMN00808754_2630"/>
<dbReference type="InterPro" id="IPR005467">
    <property type="entry name" value="His_kinase_dom"/>
</dbReference>
<evidence type="ECO:0000313" key="6">
    <source>
        <dbReference type="EMBL" id="SMB98922.1"/>
    </source>
</evidence>
<protein>
    <recommendedName>
        <fullName evidence="2">histidine kinase</fullName>
        <ecNumber evidence="2">2.7.13.3</ecNumber>
    </recommendedName>
</protein>
<keyword evidence="4" id="KW-0902">Two-component regulatory system</keyword>
<evidence type="ECO:0000256" key="4">
    <source>
        <dbReference type="ARBA" id="ARBA00023012"/>
    </source>
</evidence>
<organism evidence="6 7">
    <name type="scientific">Thermanaeromonas toyohensis ToBE</name>
    <dbReference type="NCBI Taxonomy" id="698762"/>
    <lineage>
        <taxon>Bacteria</taxon>
        <taxon>Bacillati</taxon>
        <taxon>Bacillota</taxon>
        <taxon>Clostridia</taxon>
        <taxon>Neomoorellales</taxon>
        <taxon>Neomoorellaceae</taxon>
        <taxon>Thermanaeromonas</taxon>
    </lineage>
</organism>
<dbReference type="RefSeq" id="WP_172839164.1">
    <property type="nucleotide sequence ID" value="NZ_LT838272.1"/>
</dbReference>
<dbReference type="EC" id="2.7.13.3" evidence="2"/>
<dbReference type="AlphaFoldDB" id="A0A1W1VZX0"/>
<proteinExistence type="predicted"/>
<dbReference type="PROSITE" id="PS50109">
    <property type="entry name" value="HIS_KIN"/>
    <property type="match status" value="1"/>
</dbReference>
<dbReference type="EMBL" id="LT838272">
    <property type="protein sequence ID" value="SMB98922.1"/>
    <property type="molecule type" value="Genomic_DNA"/>
</dbReference>
<dbReference type="SUPFAM" id="SSF55874">
    <property type="entry name" value="ATPase domain of HSP90 chaperone/DNA topoisomerase II/histidine kinase"/>
    <property type="match status" value="1"/>
</dbReference>
<feature type="domain" description="Histidine kinase" evidence="5">
    <location>
        <begin position="1"/>
        <end position="106"/>
    </location>
</feature>
<evidence type="ECO:0000256" key="1">
    <source>
        <dbReference type="ARBA" id="ARBA00000085"/>
    </source>
</evidence>
<dbReference type="Pfam" id="PF02518">
    <property type="entry name" value="HATPase_c"/>
    <property type="match status" value="1"/>
</dbReference>
<dbReference type="Proteomes" id="UP000192569">
    <property type="component" value="Chromosome I"/>
</dbReference>
<dbReference type="GO" id="GO:0000160">
    <property type="term" value="P:phosphorelay signal transduction system"/>
    <property type="evidence" value="ECO:0007669"/>
    <property type="project" value="UniProtKB-KW"/>
</dbReference>
<keyword evidence="3 6" id="KW-0418">Kinase</keyword>
<accession>A0A1W1VZX0</accession>
<dbReference type="PRINTS" id="PR00344">
    <property type="entry name" value="BCTRLSENSOR"/>
</dbReference>
<evidence type="ECO:0000259" key="5">
    <source>
        <dbReference type="PROSITE" id="PS50109"/>
    </source>
</evidence>
<gene>
    <name evidence="6" type="ORF">SAMN00808754_2630</name>
</gene>
<evidence type="ECO:0000256" key="2">
    <source>
        <dbReference type="ARBA" id="ARBA00012438"/>
    </source>
</evidence>
<name>A0A1W1VZX0_9FIRM</name>
<keyword evidence="7" id="KW-1185">Reference proteome</keyword>
<dbReference type="Gene3D" id="3.30.565.10">
    <property type="entry name" value="Histidine kinase-like ATPase, C-terminal domain"/>
    <property type="match status" value="1"/>
</dbReference>
<evidence type="ECO:0000313" key="7">
    <source>
        <dbReference type="Proteomes" id="UP000192569"/>
    </source>
</evidence>
<dbReference type="InterPro" id="IPR004358">
    <property type="entry name" value="Sig_transdc_His_kin-like_C"/>
</dbReference>
<dbReference type="SMART" id="SM00387">
    <property type="entry name" value="HATPase_c"/>
    <property type="match status" value="1"/>
</dbReference>
<comment type="catalytic activity">
    <reaction evidence="1">
        <text>ATP + protein L-histidine = ADP + protein N-phospho-L-histidine.</text>
        <dbReference type="EC" id="2.7.13.3"/>
    </reaction>
</comment>
<dbReference type="InterPro" id="IPR003594">
    <property type="entry name" value="HATPase_dom"/>
</dbReference>
<sequence length="195" mass="21589">MEELALHILDLMENSLAAGASVLELHIVEDKDAGQVYIELKDNGRGMKKEEAQGCLDPFFTTRKTRRVGLGLPLFRATAEACGGFLEVKSCPGEGTRVFVAMQLNHVDCPPLGDMGATIAAILSREEPVEIWYLHRVNEKEFTFSSKEVKTILGEIPLNLAPVLRWIKDYINEGLRRLQMEVEGNHEIPGGSAKA</sequence>
<reference evidence="6 7" key="1">
    <citation type="submission" date="2017-04" db="EMBL/GenBank/DDBJ databases">
        <authorList>
            <person name="Afonso C.L."/>
            <person name="Miller P.J."/>
            <person name="Scott M.A."/>
            <person name="Spackman E."/>
            <person name="Goraichik I."/>
            <person name="Dimitrov K.M."/>
            <person name="Suarez D.L."/>
            <person name="Swayne D.E."/>
        </authorList>
    </citation>
    <scope>NUCLEOTIDE SEQUENCE [LARGE SCALE GENOMIC DNA]</scope>
    <source>
        <strain evidence="6 7">ToBE</strain>
    </source>
</reference>
<evidence type="ECO:0000256" key="3">
    <source>
        <dbReference type="ARBA" id="ARBA00022777"/>
    </source>
</evidence>
<dbReference type="GO" id="GO:0004673">
    <property type="term" value="F:protein histidine kinase activity"/>
    <property type="evidence" value="ECO:0007669"/>
    <property type="project" value="UniProtKB-EC"/>
</dbReference>
<keyword evidence="3 6" id="KW-0808">Transferase</keyword>